<evidence type="ECO:0000256" key="1">
    <source>
        <dbReference type="ARBA" id="ARBA00009500"/>
    </source>
</evidence>
<dbReference type="Proteomes" id="UP000324832">
    <property type="component" value="Unassembled WGS sequence"/>
</dbReference>
<dbReference type="PANTHER" id="PTHR11461:SF211">
    <property type="entry name" value="GH10112P-RELATED"/>
    <property type="match status" value="1"/>
</dbReference>
<feature type="domain" description="Serpin" evidence="6">
    <location>
        <begin position="45"/>
        <end position="402"/>
    </location>
</feature>
<evidence type="ECO:0000259" key="6">
    <source>
        <dbReference type="SMART" id="SM00093"/>
    </source>
</evidence>
<dbReference type="GO" id="GO:0005615">
    <property type="term" value="C:extracellular space"/>
    <property type="evidence" value="ECO:0007669"/>
    <property type="project" value="InterPro"/>
</dbReference>
<dbReference type="Pfam" id="PF00079">
    <property type="entry name" value="Serpin"/>
    <property type="match status" value="1"/>
</dbReference>
<organism evidence="7 8">
    <name type="scientific">Leptidea sinapis</name>
    <dbReference type="NCBI Taxonomy" id="189913"/>
    <lineage>
        <taxon>Eukaryota</taxon>
        <taxon>Metazoa</taxon>
        <taxon>Ecdysozoa</taxon>
        <taxon>Arthropoda</taxon>
        <taxon>Hexapoda</taxon>
        <taxon>Insecta</taxon>
        <taxon>Pterygota</taxon>
        <taxon>Neoptera</taxon>
        <taxon>Endopterygota</taxon>
        <taxon>Lepidoptera</taxon>
        <taxon>Glossata</taxon>
        <taxon>Ditrysia</taxon>
        <taxon>Papilionoidea</taxon>
        <taxon>Pieridae</taxon>
        <taxon>Dismorphiinae</taxon>
        <taxon>Leptidea</taxon>
    </lineage>
</organism>
<feature type="signal peptide" evidence="5">
    <location>
        <begin position="1"/>
        <end position="18"/>
    </location>
</feature>
<dbReference type="InterPro" id="IPR042178">
    <property type="entry name" value="Serpin_sf_1"/>
</dbReference>
<sequence>MKTLLLFHLLLVFVMVFGKKRLRENQNQNVLESNTTWIDISGNLRKSFALGYALDNFKKNTVSSPISALLAIGKVALAATDKNLEELLDAIGLKNRREIGPHFRPIIAALRFLPGVTLDIASRLYVDIKTHLQSKFDEEAKEIFHASVAKVNFETPVTTADTINNWVAEQTMNMIKEIVKSDDVSPDTSLILINAIYFLGKWKDPFVSVQASTFHTPTDVRRVSMMSITREFNYTDCKFLNAKLVMIPYVGGKTSFLIVVPNAINGLKVLLAQLKLAPELLNKAIDEMKPKKVDLAMPKFKIESKMDLRNMLEKVGVKRIFNKYESGLSGMVKDKKVFVSKATQKAIIEVNEFGTEAAAVSAIHVTKLSLLGITEHCRADRPFLFYVLAYRHQLFAGTIVYPSG</sequence>
<reference evidence="7 8" key="1">
    <citation type="submission" date="2017-07" db="EMBL/GenBank/DDBJ databases">
        <authorList>
            <person name="Talla V."/>
            <person name="Backstrom N."/>
        </authorList>
    </citation>
    <scope>NUCLEOTIDE SEQUENCE [LARGE SCALE GENOMIC DNA]</scope>
</reference>
<dbReference type="OrthoDB" id="671595at2759"/>
<dbReference type="Gene3D" id="3.30.497.10">
    <property type="entry name" value="Antithrombin, subunit I, domain 2"/>
    <property type="match status" value="1"/>
</dbReference>
<protein>
    <recommendedName>
        <fullName evidence="6">Serpin domain-containing protein</fullName>
    </recommendedName>
</protein>
<keyword evidence="3" id="KW-0722">Serine protease inhibitor</keyword>
<accession>A0A5E4R409</accession>
<keyword evidence="8" id="KW-1185">Reference proteome</keyword>
<evidence type="ECO:0000256" key="3">
    <source>
        <dbReference type="ARBA" id="ARBA00022900"/>
    </source>
</evidence>
<feature type="chain" id="PRO_5022963373" description="Serpin domain-containing protein" evidence="5">
    <location>
        <begin position="19"/>
        <end position="404"/>
    </location>
</feature>
<keyword evidence="2" id="KW-0646">Protease inhibitor</keyword>
<evidence type="ECO:0000313" key="7">
    <source>
        <dbReference type="EMBL" id="VVD05096.1"/>
    </source>
</evidence>
<proteinExistence type="inferred from homology"/>
<dbReference type="InterPro" id="IPR036186">
    <property type="entry name" value="Serpin_sf"/>
</dbReference>
<gene>
    <name evidence="7" type="ORF">LSINAPIS_LOCUS14707</name>
</gene>
<dbReference type="Gene3D" id="2.30.39.10">
    <property type="entry name" value="Alpha-1-antitrypsin, domain 1"/>
    <property type="match status" value="1"/>
</dbReference>
<dbReference type="InterPro" id="IPR023796">
    <property type="entry name" value="Serpin_dom"/>
</dbReference>
<dbReference type="SUPFAM" id="SSF56574">
    <property type="entry name" value="Serpins"/>
    <property type="match status" value="1"/>
</dbReference>
<evidence type="ECO:0000256" key="5">
    <source>
        <dbReference type="SAM" id="SignalP"/>
    </source>
</evidence>
<keyword evidence="5" id="KW-0732">Signal</keyword>
<dbReference type="AlphaFoldDB" id="A0A5E4R409"/>
<comment type="similarity">
    <text evidence="1 4">Belongs to the serpin family.</text>
</comment>
<name>A0A5E4R409_9NEOP</name>
<dbReference type="InterPro" id="IPR042185">
    <property type="entry name" value="Serpin_sf_2"/>
</dbReference>
<dbReference type="InterPro" id="IPR000215">
    <property type="entry name" value="Serpin_fam"/>
</dbReference>
<dbReference type="PANTHER" id="PTHR11461">
    <property type="entry name" value="SERINE PROTEASE INHIBITOR, SERPIN"/>
    <property type="match status" value="1"/>
</dbReference>
<dbReference type="GO" id="GO:0004867">
    <property type="term" value="F:serine-type endopeptidase inhibitor activity"/>
    <property type="evidence" value="ECO:0007669"/>
    <property type="project" value="UniProtKB-KW"/>
</dbReference>
<dbReference type="EMBL" id="FZQP02006929">
    <property type="protein sequence ID" value="VVD05096.1"/>
    <property type="molecule type" value="Genomic_DNA"/>
</dbReference>
<evidence type="ECO:0000256" key="4">
    <source>
        <dbReference type="RuleBase" id="RU000411"/>
    </source>
</evidence>
<evidence type="ECO:0000313" key="8">
    <source>
        <dbReference type="Proteomes" id="UP000324832"/>
    </source>
</evidence>
<dbReference type="SMART" id="SM00093">
    <property type="entry name" value="SERPIN"/>
    <property type="match status" value="1"/>
</dbReference>
<evidence type="ECO:0000256" key="2">
    <source>
        <dbReference type="ARBA" id="ARBA00022690"/>
    </source>
</evidence>